<name>A0ABQ4CT49_9ACTN</name>
<accession>A0ABQ4CT49</accession>
<sequence length="141" mass="14595">MITGASSGIGRATARAFAAAGARLVLVSRDADALADVDRECRGRGGQVLVVPTDIADPAAVDRLAARAEEHYGRVDVWVEAASVGIAGPFGSESVDEIRRLVDVNVLGTTLCARAALNAFRRQGSGVLVIVGSLLSCFSTR</sequence>
<dbReference type="Gene3D" id="3.40.50.720">
    <property type="entry name" value="NAD(P)-binding Rossmann-like Domain"/>
    <property type="match status" value="1"/>
</dbReference>
<protein>
    <recommendedName>
        <fullName evidence="5">Short subunit dehydrogenase</fullName>
    </recommendedName>
</protein>
<dbReference type="SUPFAM" id="SSF51735">
    <property type="entry name" value="NAD(P)-binding Rossmann-fold domains"/>
    <property type="match status" value="1"/>
</dbReference>
<keyword evidence="4" id="KW-1185">Reference proteome</keyword>
<evidence type="ECO:0000313" key="3">
    <source>
        <dbReference type="EMBL" id="GIF74454.1"/>
    </source>
</evidence>
<dbReference type="InterPro" id="IPR003560">
    <property type="entry name" value="DHB_DH"/>
</dbReference>
<dbReference type="PRINTS" id="PR01397">
    <property type="entry name" value="DHBDHDRGNASE"/>
</dbReference>
<evidence type="ECO:0000256" key="1">
    <source>
        <dbReference type="ARBA" id="ARBA00006484"/>
    </source>
</evidence>
<evidence type="ECO:0000256" key="2">
    <source>
        <dbReference type="ARBA" id="ARBA00023002"/>
    </source>
</evidence>
<dbReference type="Proteomes" id="UP000604117">
    <property type="component" value="Unassembled WGS sequence"/>
</dbReference>
<dbReference type="InterPro" id="IPR036291">
    <property type="entry name" value="NAD(P)-bd_dom_sf"/>
</dbReference>
<evidence type="ECO:0008006" key="5">
    <source>
        <dbReference type="Google" id="ProtNLM"/>
    </source>
</evidence>
<gene>
    <name evidence="3" type="ORF">Asi02nite_39720</name>
</gene>
<dbReference type="Pfam" id="PF00106">
    <property type="entry name" value="adh_short"/>
    <property type="match status" value="1"/>
</dbReference>
<organism evidence="3 4">
    <name type="scientific">Asanoa siamensis</name>
    <dbReference type="NCBI Taxonomy" id="926357"/>
    <lineage>
        <taxon>Bacteria</taxon>
        <taxon>Bacillati</taxon>
        <taxon>Actinomycetota</taxon>
        <taxon>Actinomycetes</taxon>
        <taxon>Micromonosporales</taxon>
        <taxon>Micromonosporaceae</taxon>
        <taxon>Asanoa</taxon>
    </lineage>
</organism>
<dbReference type="InterPro" id="IPR002347">
    <property type="entry name" value="SDR_fam"/>
</dbReference>
<dbReference type="EMBL" id="BONE01000031">
    <property type="protein sequence ID" value="GIF74454.1"/>
    <property type="molecule type" value="Genomic_DNA"/>
</dbReference>
<proteinExistence type="inferred from homology"/>
<reference evidence="3 4" key="1">
    <citation type="submission" date="2021-01" db="EMBL/GenBank/DDBJ databases">
        <title>Whole genome shotgun sequence of Asanoa siamensis NBRC 107932.</title>
        <authorList>
            <person name="Komaki H."/>
            <person name="Tamura T."/>
        </authorList>
    </citation>
    <scope>NUCLEOTIDE SEQUENCE [LARGE SCALE GENOMIC DNA]</scope>
    <source>
        <strain evidence="3 4">NBRC 107932</strain>
    </source>
</reference>
<comment type="similarity">
    <text evidence="1">Belongs to the short-chain dehydrogenases/reductases (SDR) family.</text>
</comment>
<dbReference type="PANTHER" id="PTHR44196:SF1">
    <property type="entry name" value="DEHYDROGENASE_REDUCTASE SDR FAMILY MEMBER 7B"/>
    <property type="match status" value="1"/>
</dbReference>
<dbReference type="PANTHER" id="PTHR44196">
    <property type="entry name" value="DEHYDROGENASE/REDUCTASE SDR FAMILY MEMBER 7B"/>
    <property type="match status" value="1"/>
</dbReference>
<comment type="caution">
    <text evidence="3">The sequence shown here is derived from an EMBL/GenBank/DDBJ whole genome shotgun (WGS) entry which is preliminary data.</text>
</comment>
<evidence type="ECO:0000313" key="4">
    <source>
        <dbReference type="Proteomes" id="UP000604117"/>
    </source>
</evidence>
<keyword evidence="2" id="KW-0560">Oxidoreductase</keyword>